<protein>
    <submittedName>
        <fullName evidence="2">Uncharacterized protein</fullName>
    </submittedName>
</protein>
<reference evidence="2" key="1">
    <citation type="submission" date="2021-01" db="EMBL/GenBank/DDBJ databases">
        <authorList>
            <person name="Kaushik A."/>
        </authorList>
    </citation>
    <scope>NUCLEOTIDE SEQUENCE</scope>
    <source>
        <strain evidence="2">AG2-2IIIB</strain>
    </source>
</reference>
<evidence type="ECO:0000313" key="3">
    <source>
        <dbReference type="Proteomes" id="UP000663843"/>
    </source>
</evidence>
<evidence type="ECO:0000256" key="1">
    <source>
        <dbReference type="SAM" id="Phobius"/>
    </source>
</evidence>
<feature type="transmembrane region" description="Helical" evidence="1">
    <location>
        <begin position="12"/>
        <end position="29"/>
    </location>
</feature>
<comment type="caution">
    <text evidence="2">The sequence shown here is derived from an EMBL/GenBank/DDBJ whole genome shotgun (WGS) entry which is preliminary data.</text>
</comment>
<sequence>MDENHTPLNWALILINQQIAAYFAAQILVHNQPYRMAEKYTEVALADVMWGNLGINPYKVRILKAISYAATAGLIIFWAIPASLDNRDDYYHCYYCIIIDSHIADLHTLPLALTQTRTSFVMMTAFVNDTLATRAKIDKLEGEHAEHEMHATTAPPKAETYGKNVAGEGKHDDAPEEFMHPAAIEPQRMVWLPADPLGAVGAQGKDLKRRRIDVLTEIVVVVDGKGHMERTMGDLVDQRHQVFAYRHCGSGRLAWLRGDERVNSALLYTG</sequence>
<accession>A0A8H3A7K5</accession>
<dbReference type="EMBL" id="CAJMWT010001354">
    <property type="protein sequence ID" value="CAE6394492.1"/>
    <property type="molecule type" value="Genomic_DNA"/>
</dbReference>
<keyword evidence="1" id="KW-1133">Transmembrane helix</keyword>
<dbReference type="AlphaFoldDB" id="A0A8H3A7K5"/>
<keyword evidence="1" id="KW-0812">Transmembrane</keyword>
<organism evidence="2 3">
    <name type="scientific">Rhizoctonia solani</name>
    <dbReference type="NCBI Taxonomy" id="456999"/>
    <lineage>
        <taxon>Eukaryota</taxon>
        <taxon>Fungi</taxon>
        <taxon>Dikarya</taxon>
        <taxon>Basidiomycota</taxon>
        <taxon>Agaricomycotina</taxon>
        <taxon>Agaricomycetes</taxon>
        <taxon>Cantharellales</taxon>
        <taxon>Ceratobasidiaceae</taxon>
        <taxon>Rhizoctonia</taxon>
    </lineage>
</organism>
<keyword evidence="1" id="KW-0472">Membrane</keyword>
<gene>
    <name evidence="2" type="ORF">RDB_LOCUS32763</name>
</gene>
<feature type="non-terminal residue" evidence="2">
    <location>
        <position position="1"/>
    </location>
</feature>
<dbReference type="OrthoDB" id="2963168at2759"/>
<proteinExistence type="predicted"/>
<evidence type="ECO:0000313" key="2">
    <source>
        <dbReference type="EMBL" id="CAE6394492.1"/>
    </source>
</evidence>
<feature type="transmembrane region" description="Helical" evidence="1">
    <location>
        <begin position="65"/>
        <end position="84"/>
    </location>
</feature>
<name>A0A8H3A7K5_9AGAM</name>
<dbReference type="Proteomes" id="UP000663843">
    <property type="component" value="Unassembled WGS sequence"/>
</dbReference>